<keyword evidence="2" id="KW-1185">Reference proteome</keyword>
<evidence type="ECO:0000313" key="1">
    <source>
        <dbReference type="EMBL" id="UMB71971.1"/>
    </source>
</evidence>
<name>A0ABY3VRA3_9MYCO</name>
<sequence>MVDGGRRWVAGVGVAGGAAVVAALMGTSVARADTIDLFLSQAQDDMAQVSTLFSGLDSSSLPSAAGLLSSFEGQEELIAQIQTQQDTFSEALQTSSQLVNADQQLSSASGELVAASQQFVNAVNTGDLPLSTTESLSDKLTGLEAGFGFLNAEIFQVLPAELNAGLSTIFDGGTIDFNVIDPGIAASAAAPAATDPATLLSEATADLTEANSVLGGIDVSGQPSDLASLVSTSTEIVGSQEQIQAVILNLQNVVVDAQAQGTSLPGYELVTEATNALFTNADQTLLNADAALLASDQVLANAISGGTGLTDLQAFESVASILGSLGADFGAFGTTFDAAFTPILGRF</sequence>
<dbReference type="EMBL" id="CP092488">
    <property type="protein sequence ID" value="UMB71971.1"/>
    <property type="molecule type" value="Genomic_DNA"/>
</dbReference>
<reference evidence="1" key="1">
    <citation type="submission" date="2022-08" db="EMBL/GenBank/DDBJ databases">
        <title>Whole genome sequencing of non-tuberculosis mycobacteria type-strains.</title>
        <authorList>
            <person name="Igarashi Y."/>
            <person name="Osugi A."/>
            <person name="Mitarai S."/>
        </authorList>
    </citation>
    <scope>NUCLEOTIDE SEQUENCE</scope>
    <source>
        <strain evidence="1">DSM 45127</strain>
    </source>
</reference>
<evidence type="ECO:0000313" key="2">
    <source>
        <dbReference type="Proteomes" id="UP001055336"/>
    </source>
</evidence>
<proteinExistence type="predicted"/>
<organism evidence="1 2">
    <name type="scientific">Mycobacterium paraterrae</name>
    <dbReference type="NCBI Taxonomy" id="577492"/>
    <lineage>
        <taxon>Bacteria</taxon>
        <taxon>Bacillati</taxon>
        <taxon>Actinomycetota</taxon>
        <taxon>Actinomycetes</taxon>
        <taxon>Mycobacteriales</taxon>
        <taxon>Mycobacteriaceae</taxon>
        <taxon>Mycobacterium</taxon>
    </lineage>
</organism>
<gene>
    <name evidence="1" type="ORF">MKK62_12530</name>
</gene>
<dbReference type="RefSeq" id="WP_240263698.1">
    <property type="nucleotide sequence ID" value="NZ_CP092488.2"/>
</dbReference>
<protein>
    <submittedName>
        <fullName evidence="1">Uncharacterized protein</fullName>
    </submittedName>
</protein>
<accession>A0ABY3VRA3</accession>
<dbReference type="Proteomes" id="UP001055336">
    <property type="component" value="Chromosome"/>
</dbReference>